<dbReference type="Proteomes" id="UP000469763">
    <property type="component" value="Unassembled WGS sequence"/>
</dbReference>
<dbReference type="PIRSF" id="PIRSF037394">
    <property type="entry name" value="ABC_thiamine-permease_YkoE_prd"/>
    <property type="match status" value="1"/>
</dbReference>
<feature type="transmembrane region" description="Helical" evidence="1">
    <location>
        <begin position="165"/>
        <end position="186"/>
    </location>
</feature>
<proteinExistence type="predicted"/>
<comment type="caution">
    <text evidence="2">The sequence shown here is derived from an EMBL/GenBank/DDBJ whole genome shotgun (WGS) entry which is preliminary data.</text>
</comment>
<accession>A0A7K3TKJ5</accession>
<feature type="transmembrane region" description="Helical" evidence="1">
    <location>
        <begin position="79"/>
        <end position="96"/>
    </location>
</feature>
<dbReference type="Pfam" id="PF09819">
    <property type="entry name" value="ABC_cobalt"/>
    <property type="match status" value="1"/>
</dbReference>
<feature type="transmembrane region" description="Helical" evidence="1">
    <location>
        <begin position="132"/>
        <end position="153"/>
    </location>
</feature>
<name>A0A7K3TKJ5_9BIFI</name>
<dbReference type="InterPro" id="IPR017195">
    <property type="entry name" value="ABC_thiamin-permease_prd"/>
</dbReference>
<evidence type="ECO:0000313" key="2">
    <source>
        <dbReference type="EMBL" id="NEG78783.1"/>
    </source>
</evidence>
<keyword evidence="3" id="KW-1185">Reference proteome</keyword>
<keyword evidence="1" id="KW-0812">Transmembrane</keyword>
<evidence type="ECO:0000313" key="3">
    <source>
        <dbReference type="Proteomes" id="UP000469763"/>
    </source>
</evidence>
<dbReference type="OrthoDB" id="8017424at2"/>
<keyword evidence="1" id="KW-0472">Membrane</keyword>
<feature type="transmembrane region" description="Helical" evidence="1">
    <location>
        <begin position="45"/>
        <end position="67"/>
    </location>
</feature>
<feature type="transmembrane region" description="Helical" evidence="1">
    <location>
        <begin position="20"/>
        <end position="39"/>
    </location>
</feature>
<gene>
    <name evidence="2" type="ORF">GFD22_07340</name>
</gene>
<evidence type="ECO:0000256" key="1">
    <source>
        <dbReference type="SAM" id="Phobius"/>
    </source>
</evidence>
<dbReference type="EMBL" id="WHZY01000010">
    <property type="protein sequence ID" value="NEG78783.1"/>
    <property type="molecule type" value="Genomic_DNA"/>
</dbReference>
<feature type="transmembrane region" description="Helical" evidence="1">
    <location>
        <begin position="102"/>
        <end position="120"/>
    </location>
</feature>
<protein>
    <submittedName>
        <fullName evidence="2">ABC transporter permease</fullName>
    </submittedName>
</protein>
<keyword evidence="1" id="KW-1133">Transmembrane helix</keyword>
<dbReference type="RefSeq" id="WP_152350559.1">
    <property type="nucleotide sequence ID" value="NZ_WBSN01000010.1"/>
</dbReference>
<reference evidence="2 3" key="1">
    <citation type="submission" date="2019-10" db="EMBL/GenBank/DDBJ databases">
        <title>Bifidobacterium from non-human primates.</title>
        <authorList>
            <person name="Modesto M."/>
        </authorList>
    </citation>
    <scope>NUCLEOTIDE SEQUENCE [LARGE SCALE GENOMIC DNA]</scope>
    <source>
        <strain evidence="2 3">TREC</strain>
    </source>
</reference>
<dbReference type="AlphaFoldDB" id="A0A7K3TKJ5"/>
<sequence length="209" mass="22612">MSTTTSASSSIRPSLRWDTADIAVGAALGAGCGIIQWGFDFMYAWLSPLMAAILPGLISLTHAVWYFSGTLGVVVIRKPAAAIYVNIVGVAVQMLIGNQFSFGFVFVSAALQGLFAELPFMVTRYRRFNLPLTMLAGALVALEYGFYLLFFRYQAVSLFSPRGTIHMICEVIGGVVIAGVFSWYLFRAIAATGALDRFASGRSVRGHVD</sequence>
<organism evidence="2 3">
    <name type="scientific">Bifidobacterium avesanii</name>
    <dbReference type="NCBI Taxonomy" id="1798157"/>
    <lineage>
        <taxon>Bacteria</taxon>
        <taxon>Bacillati</taxon>
        <taxon>Actinomycetota</taxon>
        <taxon>Actinomycetes</taxon>
        <taxon>Bifidobacteriales</taxon>
        <taxon>Bifidobacteriaceae</taxon>
        <taxon>Bifidobacterium</taxon>
    </lineage>
</organism>